<dbReference type="InterPro" id="IPR037401">
    <property type="entry name" value="SnoaL-like"/>
</dbReference>
<dbReference type="InterPro" id="IPR032710">
    <property type="entry name" value="NTF2-like_dom_sf"/>
</dbReference>
<dbReference type="Gene3D" id="3.10.450.50">
    <property type="match status" value="1"/>
</dbReference>
<feature type="domain" description="SnoaL-like" evidence="1">
    <location>
        <begin position="14"/>
        <end position="117"/>
    </location>
</feature>
<comment type="caution">
    <text evidence="2">The sequence shown here is derived from an EMBL/GenBank/DDBJ whole genome shotgun (WGS) entry which is preliminary data.</text>
</comment>
<dbReference type="SUPFAM" id="SSF54427">
    <property type="entry name" value="NTF2-like"/>
    <property type="match status" value="1"/>
</dbReference>
<accession>A0ABU1YRM2</accession>
<evidence type="ECO:0000259" key="1">
    <source>
        <dbReference type="Pfam" id="PF12680"/>
    </source>
</evidence>
<gene>
    <name evidence="2" type="ORF">J2X20_003548</name>
</gene>
<proteinExistence type="predicted"/>
<evidence type="ECO:0000313" key="3">
    <source>
        <dbReference type="Proteomes" id="UP001180453"/>
    </source>
</evidence>
<sequence>MNTPTAANKALLQSIYAALADGDGRPFSEAMADDFSWTIAGHSAWSRSWRGREAVQKELLAPLMKRFATRYRSHAEAFIAEGDTVVVQYRGEVQTTTGEAYDNHYCMVYRVADGRLRSVTEYMDTDLACRVLGGPPAA</sequence>
<dbReference type="Proteomes" id="UP001180453">
    <property type="component" value="Unassembled WGS sequence"/>
</dbReference>
<dbReference type="RefSeq" id="WP_310267231.1">
    <property type="nucleotide sequence ID" value="NZ_JAVDXU010000002.1"/>
</dbReference>
<dbReference type="PANTHER" id="PTHR41252">
    <property type="entry name" value="BLR2505 PROTEIN"/>
    <property type="match status" value="1"/>
</dbReference>
<name>A0ABU1YRM2_ROSSA</name>
<dbReference type="Pfam" id="PF12680">
    <property type="entry name" value="SnoaL_2"/>
    <property type="match status" value="1"/>
</dbReference>
<organism evidence="2 3">
    <name type="scientific">Roseateles saccharophilus</name>
    <name type="common">Pseudomonas saccharophila</name>
    <dbReference type="NCBI Taxonomy" id="304"/>
    <lineage>
        <taxon>Bacteria</taxon>
        <taxon>Pseudomonadati</taxon>
        <taxon>Pseudomonadota</taxon>
        <taxon>Betaproteobacteria</taxon>
        <taxon>Burkholderiales</taxon>
        <taxon>Sphaerotilaceae</taxon>
        <taxon>Roseateles</taxon>
    </lineage>
</organism>
<protein>
    <submittedName>
        <fullName evidence="2">Ketosteroid isomerase-like protein</fullName>
    </submittedName>
</protein>
<keyword evidence="3" id="KW-1185">Reference proteome</keyword>
<dbReference type="PANTHER" id="PTHR41252:SF1">
    <property type="entry name" value="BLR2505 PROTEIN"/>
    <property type="match status" value="1"/>
</dbReference>
<dbReference type="EMBL" id="JAVDXU010000002">
    <property type="protein sequence ID" value="MDR7270890.1"/>
    <property type="molecule type" value="Genomic_DNA"/>
</dbReference>
<reference evidence="2 3" key="1">
    <citation type="submission" date="2023-07" db="EMBL/GenBank/DDBJ databases">
        <title>Sorghum-associated microbial communities from plants grown in Nebraska, USA.</title>
        <authorList>
            <person name="Schachtman D."/>
        </authorList>
    </citation>
    <scope>NUCLEOTIDE SEQUENCE [LARGE SCALE GENOMIC DNA]</scope>
    <source>
        <strain evidence="2 3">BE314</strain>
    </source>
</reference>
<evidence type="ECO:0000313" key="2">
    <source>
        <dbReference type="EMBL" id="MDR7270890.1"/>
    </source>
</evidence>